<dbReference type="EMBL" id="BDDD01000628">
    <property type="protein sequence ID" value="GAV68333.1"/>
    <property type="molecule type" value="Genomic_DNA"/>
</dbReference>
<gene>
    <name evidence="1" type="ORF">CFOL_v3_11836</name>
</gene>
<feature type="non-terminal residue" evidence="1">
    <location>
        <position position="1"/>
    </location>
</feature>
<dbReference type="PANTHER" id="PTHR35046">
    <property type="entry name" value="ZINC KNUCKLE (CCHC-TYPE) FAMILY PROTEIN"/>
    <property type="match status" value="1"/>
</dbReference>
<dbReference type="Gene3D" id="2.40.70.10">
    <property type="entry name" value="Acid Proteases"/>
    <property type="match status" value="1"/>
</dbReference>
<reference evidence="2" key="1">
    <citation type="submission" date="2016-04" db="EMBL/GenBank/DDBJ databases">
        <title>Cephalotus genome sequencing.</title>
        <authorList>
            <person name="Fukushima K."/>
            <person name="Hasebe M."/>
            <person name="Fang X."/>
        </authorList>
    </citation>
    <scope>NUCLEOTIDE SEQUENCE [LARGE SCALE GENOMIC DNA]</scope>
    <source>
        <strain evidence="2">cv. St1</strain>
    </source>
</reference>
<dbReference type="Proteomes" id="UP000187406">
    <property type="component" value="Unassembled WGS sequence"/>
</dbReference>
<evidence type="ECO:0008006" key="3">
    <source>
        <dbReference type="Google" id="ProtNLM"/>
    </source>
</evidence>
<dbReference type="InterPro" id="IPR021109">
    <property type="entry name" value="Peptidase_aspartic_dom_sf"/>
</dbReference>
<dbReference type="InParanoid" id="A0A1Q3BKS9"/>
<keyword evidence="2" id="KW-1185">Reference proteome</keyword>
<dbReference type="AlphaFoldDB" id="A0A1Q3BKS9"/>
<name>A0A1Q3BKS9_CEPFO</name>
<sequence length="137" mass="15869">EWKRTTIFHTFIHCGERSCKLAINNGSCMNIVSKTVIDRLNLKVKPHPKPFRVSWVNKTSLPVSKRCLVSIKMGDYDDMVYCDVLPMDVAHVLLGCPWLYDLVVFNYGRENAFAFRYKGKNIILNPSKPRPKDHRSQ</sequence>
<evidence type="ECO:0000313" key="1">
    <source>
        <dbReference type="EMBL" id="GAV68333.1"/>
    </source>
</evidence>
<organism evidence="1 2">
    <name type="scientific">Cephalotus follicularis</name>
    <name type="common">Albany pitcher plant</name>
    <dbReference type="NCBI Taxonomy" id="3775"/>
    <lineage>
        <taxon>Eukaryota</taxon>
        <taxon>Viridiplantae</taxon>
        <taxon>Streptophyta</taxon>
        <taxon>Embryophyta</taxon>
        <taxon>Tracheophyta</taxon>
        <taxon>Spermatophyta</taxon>
        <taxon>Magnoliopsida</taxon>
        <taxon>eudicotyledons</taxon>
        <taxon>Gunneridae</taxon>
        <taxon>Pentapetalae</taxon>
        <taxon>rosids</taxon>
        <taxon>fabids</taxon>
        <taxon>Oxalidales</taxon>
        <taxon>Cephalotaceae</taxon>
        <taxon>Cephalotus</taxon>
    </lineage>
</organism>
<comment type="caution">
    <text evidence="1">The sequence shown here is derived from an EMBL/GenBank/DDBJ whole genome shotgun (WGS) entry which is preliminary data.</text>
</comment>
<evidence type="ECO:0000313" key="2">
    <source>
        <dbReference type="Proteomes" id="UP000187406"/>
    </source>
</evidence>
<accession>A0A1Q3BKS9</accession>
<dbReference type="OrthoDB" id="1934635at2759"/>
<protein>
    <recommendedName>
        <fullName evidence="3">Asp_protease_2 domain-containing protein</fullName>
    </recommendedName>
</protein>
<proteinExistence type="predicted"/>
<dbReference type="PANTHER" id="PTHR35046:SF9">
    <property type="entry name" value="RNA-DIRECTED DNA POLYMERASE"/>
    <property type="match status" value="1"/>
</dbReference>
<dbReference type="CDD" id="cd00303">
    <property type="entry name" value="retropepsin_like"/>
    <property type="match status" value="1"/>
</dbReference>